<dbReference type="Gene3D" id="3.90.850.10">
    <property type="entry name" value="Fumarylacetoacetase-like, C-terminal domain"/>
    <property type="match status" value="1"/>
</dbReference>
<keyword evidence="4" id="KW-1185">Reference proteome</keyword>
<dbReference type="Pfam" id="PF01557">
    <property type="entry name" value="FAA_hydrolase"/>
    <property type="match status" value="1"/>
</dbReference>
<evidence type="ECO:0000259" key="2">
    <source>
        <dbReference type="Pfam" id="PF01557"/>
    </source>
</evidence>
<dbReference type="GO" id="GO:0018773">
    <property type="term" value="F:acetylpyruvate hydrolase activity"/>
    <property type="evidence" value="ECO:0007669"/>
    <property type="project" value="TreeGrafter"/>
</dbReference>
<proteinExistence type="predicted"/>
<keyword evidence="3" id="KW-0378">Hydrolase</keyword>
<dbReference type="AlphaFoldDB" id="A0AAE3N412"/>
<comment type="caution">
    <text evidence="3">The sequence shown here is derived from an EMBL/GenBank/DDBJ whole genome shotgun (WGS) entry which is preliminary data.</text>
</comment>
<dbReference type="InterPro" id="IPR036663">
    <property type="entry name" value="Fumarylacetoacetase_C_sf"/>
</dbReference>
<dbReference type="RefSeq" id="WP_306413301.1">
    <property type="nucleotide sequence ID" value="NZ_JANFPI010000011.1"/>
</dbReference>
<evidence type="ECO:0000313" key="4">
    <source>
        <dbReference type="Proteomes" id="UP001208771"/>
    </source>
</evidence>
<name>A0AAE3N412_9HYPH</name>
<protein>
    <submittedName>
        <fullName evidence="3">Fumarylacetoacetate hydrolase family protein</fullName>
    </submittedName>
</protein>
<evidence type="ECO:0000313" key="3">
    <source>
        <dbReference type="EMBL" id="MCX8999801.1"/>
    </source>
</evidence>
<accession>A0AAE3N412</accession>
<dbReference type="Proteomes" id="UP001208771">
    <property type="component" value="Unassembled WGS sequence"/>
</dbReference>
<keyword evidence="1" id="KW-0479">Metal-binding</keyword>
<evidence type="ECO:0000256" key="1">
    <source>
        <dbReference type="ARBA" id="ARBA00022723"/>
    </source>
</evidence>
<dbReference type="EMBL" id="JANFPI010000011">
    <property type="protein sequence ID" value="MCX8999801.1"/>
    <property type="molecule type" value="Genomic_DNA"/>
</dbReference>
<sequence length="230" mass="24878">MSAEQTVIPAPQPILLPVAGENRFFPVRRVYCVGQNYADHAIEMGGDPTRNPPFFFQKNPDNLLSTGEVPYPPLSEDVHHEVECVIVLKEGGAHIPIESALDHVWGYGIGIDFTRRDLQAAAKKAGRPWEAGKAFEKSAPVSPLVPAEKIGHLSAGAIWLKVNGETRQSGDLNQMIWKVPEIIAELSKLFTLAPGDVIFTGTPAGVSAVHRSDEVECGIEGLGTLSVRIV</sequence>
<dbReference type="PANTHER" id="PTHR11820:SF90">
    <property type="entry name" value="FLUTATHIONE S-TRANSFERASE"/>
    <property type="match status" value="1"/>
</dbReference>
<gene>
    <name evidence="3" type="ORF">NOF55_22100</name>
</gene>
<dbReference type="InterPro" id="IPR011234">
    <property type="entry name" value="Fumarylacetoacetase-like_C"/>
</dbReference>
<feature type="domain" description="Fumarylacetoacetase-like C-terminal" evidence="2">
    <location>
        <begin position="30"/>
        <end position="230"/>
    </location>
</feature>
<dbReference type="PANTHER" id="PTHR11820">
    <property type="entry name" value="ACYLPYRUVASE"/>
    <property type="match status" value="1"/>
</dbReference>
<dbReference type="GO" id="GO:0046872">
    <property type="term" value="F:metal ion binding"/>
    <property type="evidence" value="ECO:0007669"/>
    <property type="project" value="UniProtKB-KW"/>
</dbReference>
<reference evidence="3" key="1">
    <citation type="submission" date="2022-07" db="EMBL/GenBank/DDBJ databases">
        <title>Ectorhizobium quercum gen.nov., sp. nov.</title>
        <authorList>
            <person name="Ma T."/>
            <person name="Li Y."/>
        </authorList>
    </citation>
    <scope>NUCLEOTIDE SEQUENCE</scope>
    <source>
        <strain evidence="3">BDR2-2</strain>
    </source>
</reference>
<organism evidence="3 4">
    <name type="scientific">Ectorhizobium quercum</name>
    <dbReference type="NCBI Taxonomy" id="2965071"/>
    <lineage>
        <taxon>Bacteria</taxon>
        <taxon>Pseudomonadati</taxon>
        <taxon>Pseudomonadota</taxon>
        <taxon>Alphaproteobacteria</taxon>
        <taxon>Hyphomicrobiales</taxon>
        <taxon>Rhizobiaceae</taxon>
        <taxon>Ectorhizobium</taxon>
    </lineage>
</organism>
<dbReference type="SUPFAM" id="SSF56529">
    <property type="entry name" value="FAH"/>
    <property type="match status" value="1"/>
</dbReference>